<evidence type="ECO:0000256" key="3">
    <source>
        <dbReference type="SAM" id="Coils"/>
    </source>
</evidence>
<dbReference type="EMBL" id="HBGR01010818">
    <property type="protein sequence ID" value="CAD9388731.1"/>
    <property type="molecule type" value="Transcribed_RNA"/>
</dbReference>
<dbReference type="GO" id="GO:0019216">
    <property type="term" value="P:regulation of lipid metabolic process"/>
    <property type="evidence" value="ECO:0007669"/>
    <property type="project" value="TreeGrafter"/>
</dbReference>
<dbReference type="PANTHER" id="PTHR12499:SF0">
    <property type="entry name" value="OPTIC ATROPHY 3 PROTEIN"/>
    <property type="match status" value="1"/>
</dbReference>
<gene>
    <name evidence="5" type="ORF">PPRO1471_LOCUS7159</name>
</gene>
<keyword evidence="2 3" id="KW-0175">Coiled coil</keyword>
<comment type="similarity">
    <text evidence="1">Belongs to the OPA3 family.</text>
</comment>
<sequence length="175" mass="20104">MLVFLLMASVAFKLSTLFLKQLIKPVAANITKQVQNKPAFRTSAVVVGQTYHSWRTYLTHYAEGKTERVFVGTMQEDKAVALAASMLSEGLIYGGSAAILLYEYYRQQQSANKTKADVERRREEKAERARAEREELDARLRNLEERVEDILLSTTRRKRSWWTFASSHENVVATR</sequence>
<feature type="coiled-coil region" evidence="3">
    <location>
        <begin position="115"/>
        <end position="153"/>
    </location>
</feature>
<evidence type="ECO:0000256" key="2">
    <source>
        <dbReference type="ARBA" id="ARBA00023054"/>
    </source>
</evidence>
<keyword evidence="4" id="KW-0732">Signal</keyword>
<evidence type="ECO:0000256" key="1">
    <source>
        <dbReference type="ARBA" id="ARBA00007584"/>
    </source>
</evidence>
<dbReference type="Pfam" id="PF07047">
    <property type="entry name" value="OPA3"/>
    <property type="match status" value="1"/>
</dbReference>
<evidence type="ECO:0008006" key="6">
    <source>
        <dbReference type="Google" id="ProtNLM"/>
    </source>
</evidence>
<dbReference type="AlphaFoldDB" id="A0A7S2B7C9"/>
<feature type="chain" id="PRO_5030700616" description="OPA3-like protein" evidence="4">
    <location>
        <begin position="29"/>
        <end position="175"/>
    </location>
</feature>
<dbReference type="GO" id="GO:0005739">
    <property type="term" value="C:mitochondrion"/>
    <property type="evidence" value="ECO:0007669"/>
    <property type="project" value="TreeGrafter"/>
</dbReference>
<accession>A0A7S2B7C9</accession>
<proteinExistence type="inferred from homology"/>
<organism evidence="5">
    <name type="scientific">Pycnococcus provasolii</name>
    <dbReference type="NCBI Taxonomy" id="41880"/>
    <lineage>
        <taxon>Eukaryota</taxon>
        <taxon>Viridiplantae</taxon>
        <taxon>Chlorophyta</taxon>
        <taxon>Pseudoscourfieldiophyceae</taxon>
        <taxon>Pseudoscourfieldiales</taxon>
        <taxon>Pycnococcaceae</taxon>
        <taxon>Pycnococcus</taxon>
    </lineage>
</organism>
<protein>
    <recommendedName>
        <fullName evidence="6">OPA3-like protein</fullName>
    </recommendedName>
</protein>
<dbReference type="PANTHER" id="PTHR12499">
    <property type="entry name" value="OPTIC ATROPHY 3 PROTEIN OPA3"/>
    <property type="match status" value="1"/>
</dbReference>
<reference evidence="5" key="1">
    <citation type="submission" date="2021-01" db="EMBL/GenBank/DDBJ databases">
        <authorList>
            <person name="Corre E."/>
            <person name="Pelletier E."/>
            <person name="Niang G."/>
            <person name="Scheremetjew M."/>
            <person name="Finn R."/>
            <person name="Kale V."/>
            <person name="Holt S."/>
            <person name="Cochrane G."/>
            <person name="Meng A."/>
            <person name="Brown T."/>
            <person name="Cohen L."/>
        </authorList>
    </citation>
    <scope>NUCLEOTIDE SEQUENCE</scope>
    <source>
        <strain evidence="5">RCC733</strain>
    </source>
</reference>
<evidence type="ECO:0000313" key="5">
    <source>
        <dbReference type="EMBL" id="CAD9388731.1"/>
    </source>
</evidence>
<evidence type="ECO:0000256" key="4">
    <source>
        <dbReference type="SAM" id="SignalP"/>
    </source>
</evidence>
<feature type="signal peptide" evidence="4">
    <location>
        <begin position="1"/>
        <end position="28"/>
    </location>
</feature>
<dbReference type="InterPro" id="IPR010754">
    <property type="entry name" value="OPA3-like"/>
</dbReference>
<name>A0A7S2B7C9_9CHLO</name>